<dbReference type="AlphaFoldDB" id="A0A914LC86"/>
<proteinExistence type="predicted"/>
<organism evidence="3 4">
    <name type="scientific">Meloidogyne incognita</name>
    <name type="common">Southern root-knot nematode worm</name>
    <name type="synonym">Oxyuris incognita</name>
    <dbReference type="NCBI Taxonomy" id="6306"/>
    <lineage>
        <taxon>Eukaryota</taxon>
        <taxon>Metazoa</taxon>
        <taxon>Ecdysozoa</taxon>
        <taxon>Nematoda</taxon>
        <taxon>Chromadorea</taxon>
        <taxon>Rhabditida</taxon>
        <taxon>Tylenchina</taxon>
        <taxon>Tylenchomorpha</taxon>
        <taxon>Tylenchoidea</taxon>
        <taxon>Meloidogynidae</taxon>
        <taxon>Meloidogyninae</taxon>
        <taxon>Meloidogyne</taxon>
        <taxon>Meloidogyne incognita group</taxon>
    </lineage>
</organism>
<dbReference type="PANTHER" id="PTHR47248:SF7">
    <property type="entry name" value="BPTI_KUNITZ INHIBITOR DOMAIN-CONTAINING PROTEIN"/>
    <property type="match status" value="1"/>
</dbReference>
<feature type="domain" description="BPTI/Kunitz inhibitor" evidence="2">
    <location>
        <begin position="26"/>
        <end position="79"/>
    </location>
</feature>
<evidence type="ECO:0000259" key="2">
    <source>
        <dbReference type="PROSITE" id="PS50279"/>
    </source>
</evidence>
<keyword evidence="1" id="KW-0732">Signal</keyword>
<evidence type="ECO:0000256" key="1">
    <source>
        <dbReference type="SAM" id="SignalP"/>
    </source>
</evidence>
<dbReference type="SMART" id="SM00131">
    <property type="entry name" value="KU"/>
    <property type="match status" value="1"/>
</dbReference>
<keyword evidence="3" id="KW-1185">Reference proteome</keyword>
<protein>
    <submittedName>
        <fullName evidence="4">BPTI/Kunitz inhibitor domain-containing protein</fullName>
    </submittedName>
</protein>
<dbReference type="Proteomes" id="UP000887563">
    <property type="component" value="Unplaced"/>
</dbReference>
<evidence type="ECO:0000313" key="3">
    <source>
        <dbReference type="Proteomes" id="UP000887563"/>
    </source>
</evidence>
<accession>A0A914LC86</accession>
<dbReference type="PROSITE" id="PS50279">
    <property type="entry name" value="BPTI_KUNITZ_2"/>
    <property type="match status" value="1"/>
</dbReference>
<dbReference type="GO" id="GO:0004867">
    <property type="term" value="F:serine-type endopeptidase inhibitor activity"/>
    <property type="evidence" value="ECO:0007669"/>
    <property type="project" value="InterPro"/>
</dbReference>
<sequence length="83" mass="9858">MRNFIILLLLLVVFVEMNQCAPPWICSQKVNKGYGGRRCRSSTRWYYDTYTRKCRKFKYLGCGGNSNRWISKARCVSECWNTM</sequence>
<dbReference type="SUPFAM" id="SSF57362">
    <property type="entry name" value="BPTI-like"/>
    <property type="match status" value="1"/>
</dbReference>
<dbReference type="InterPro" id="IPR036880">
    <property type="entry name" value="Kunitz_BPTI_sf"/>
</dbReference>
<name>A0A914LC86_MELIC</name>
<dbReference type="InterPro" id="IPR052861">
    <property type="entry name" value="BPTI/Kunitz_domain"/>
</dbReference>
<dbReference type="PANTHER" id="PTHR47248">
    <property type="entry name" value="PROTEIN CBG06772"/>
    <property type="match status" value="1"/>
</dbReference>
<dbReference type="InterPro" id="IPR002223">
    <property type="entry name" value="Kunitz_BPTI"/>
</dbReference>
<feature type="signal peptide" evidence="1">
    <location>
        <begin position="1"/>
        <end position="20"/>
    </location>
</feature>
<dbReference type="WBParaSite" id="Minc3s00394g11548">
    <property type="protein sequence ID" value="Minc3s00394g11548"/>
    <property type="gene ID" value="Minc3s00394g11548"/>
</dbReference>
<dbReference type="Gene3D" id="4.10.410.10">
    <property type="entry name" value="Pancreatic trypsin inhibitor Kunitz domain"/>
    <property type="match status" value="1"/>
</dbReference>
<reference evidence="4" key="1">
    <citation type="submission" date="2022-11" db="UniProtKB">
        <authorList>
            <consortium name="WormBaseParasite"/>
        </authorList>
    </citation>
    <scope>IDENTIFICATION</scope>
</reference>
<feature type="chain" id="PRO_5038138000" evidence="1">
    <location>
        <begin position="21"/>
        <end position="83"/>
    </location>
</feature>
<dbReference type="Pfam" id="PF00014">
    <property type="entry name" value="Kunitz_BPTI"/>
    <property type="match status" value="1"/>
</dbReference>
<evidence type="ECO:0000313" key="4">
    <source>
        <dbReference type="WBParaSite" id="Minc3s00394g11548"/>
    </source>
</evidence>